<gene>
    <name evidence="3" type="ORF">MNBD_ALPHA02-2174</name>
</gene>
<evidence type="ECO:0000256" key="1">
    <source>
        <dbReference type="SAM" id="MobiDB-lite"/>
    </source>
</evidence>
<dbReference type="PANTHER" id="PTHR39200:SF1">
    <property type="entry name" value="AUTO-TRANSPORTER ADHESIN HEAD GIN DOMAIN-CONTAINING PROTEIN-RELATED"/>
    <property type="match status" value="1"/>
</dbReference>
<dbReference type="InterPro" id="IPR021255">
    <property type="entry name" value="DUF2807"/>
</dbReference>
<dbReference type="PANTHER" id="PTHR39200">
    <property type="entry name" value="HYPOTHETICAL EXPORTED PROTEIN"/>
    <property type="match status" value="1"/>
</dbReference>
<proteinExistence type="predicted"/>
<feature type="region of interest" description="Disordered" evidence="1">
    <location>
        <begin position="221"/>
        <end position="244"/>
    </location>
</feature>
<dbReference type="EMBL" id="UOED01000130">
    <property type="protein sequence ID" value="VAV98690.1"/>
    <property type="molecule type" value="Genomic_DNA"/>
</dbReference>
<feature type="non-terminal residue" evidence="3">
    <location>
        <position position="244"/>
    </location>
</feature>
<dbReference type="AlphaFoldDB" id="A0A3B0RYN1"/>
<sequence length="244" mass="25679">MKKTSLSLWAVMATVGLTAPAVADSKDMTLNDFSKIKVYAPVDVDVAVGKKQSFSMEGRSEDLAKLVIEVRDNSLIIKKRKHSGRIKKVKITVALADLTKFIINGSSDAKIRNVDSKEFKLAINGSGNVVFGGKSAELEVEINGSGNVASKSFDARQVSAEINGSGDISLAGKCDNLKISISGSGDFSGRGLTCSKVKARISGSGDVTVYASDEIKVRTSGSSDVDVYGGPKSIENRSSGSSDF</sequence>
<evidence type="ECO:0000313" key="3">
    <source>
        <dbReference type="EMBL" id="VAV98690.1"/>
    </source>
</evidence>
<accession>A0A3B0RYN1</accession>
<dbReference type="Gene3D" id="2.160.20.120">
    <property type="match status" value="1"/>
</dbReference>
<reference evidence="3" key="1">
    <citation type="submission" date="2018-06" db="EMBL/GenBank/DDBJ databases">
        <authorList>
            <person name="Zhirakovskaya E."/>
        </authorList>
    </citation>
    <scope>NUCLEOTIDE SEQUENCE</scope>
</reference>
<dbReference type="Pfam" id="PF10988">
    <property type="entry name" value="DUF2807"/>
    <property type="match status" value="1"/>
</dbReference>
<evidence type="ECO:0000259" key="2">
    <source>
        <dbReference type="Pfam" id="PF10988"/>
    </source>
</evidence>
<organism evidence="3">
    <name type="scientific">hydrothermal vent metagenome</name>
    <dbReference type="NCBI Taxonomy" id="652676"/>
    <lineage>
        <taxon>unclassified sequences</taxon>
        <taxon>metagenomes</taxon>
        <taxon>ecological metagenomes</taxon>
    </lineage>
</organism>
<feature type="domain" description="Putative auto-transporter adhesin head GIN" evidence="2">
    <location>
        <begin position="134"/>
        <end position="231"/>
    </location>
</feature>
<name>A0A3B0RYN1_9ZZZZ</name>
<protein>
    <recommendedName>
        <fullName evidence="2">Putative auto-transporter adhesin head GIN domain-containing protein</fullName>
    </recommendedName>
</protein>